<reference evidence="3" key="1">
    <citation type="submission" date="2021-01" db="EMBL/GenBank/DDBJ databases">
        <authorList>
            <person name="Corre E."/>
            <person name="Pelletier E."/>
            <person name="Niang G."/>
            <person name="Scheremetjew M."/>
            <person name="Finn R."/>
            <person name="Kale V."/>
            <person name="Holt S."/>
            <person name="Cochrane G."/>
            <person name="Meng A."/>
            <person name="Brown T."/>
            <person name="Cohen L."/>
        </authorList>
    </citation>
    <scope>NUCLEOTIDE SEQUENCE</scope>
    <source>
        <strain evidence="3">CCMP826</strain>
    </source>
</reference>
<keyword evidence="1" id="KW-0472">Membrane</keyword>
<dbReference type="InterPro" id="IPR029063">
    <property type="entry name" value="SAM-dependent_MTases_sf"/>
</dbReference>
<dbReference type="InterPro" id="IPR052514">
    <property type="entry name" value="SAM-dependent_MTase"/>
</dbReference>
<dbReference type="AlphaFoldDB" id="A0A7S2E2E6"/>
<evidence type="ECO:0000256" key="1">
    <source>
        <dbReference type="SAM" id="Phobius"/>
    </source>
</evidence>
<dbReference type="NCBIfam" id="TIGR01444">
    <property type="entry name" value="fkbM_fam"/>
    <property type="match status" value="1"/>
</dbReference>
<keyword evidence="1" id="KW-1133">Transmembrane helix</keyword>
<dbReference type="Gene3D" id="3.40.50.150">
    <property type="entry name" value="Vaccinia Virus protein VP39"/>
    <property type="match status" value="1"/>
</dbReference>
<dbReference type="Pfam" id="PF05050">
    <property type="entry name" value="Methyltransf_21"/>
    <property type="match status" value="1"/>
</dbReference>
<evidence type="ECO:0000259" key="2">
    <source>
        <dbReference type="Pfam" id="PF05050"/>
    </source>
</evidence>
<dbReference type="EMBL" id="HBGV01002085">
    <property type="protein sequence ID" value="CAD9470973.1"/>
    <property type="molecule type" value="Transcribed_RNA"/>
</dbReference>
<protein>
    <recommendedName>
        <fullName evidence="2">Methyltransferase FkbM domain-containing protein</fullName>
    </recommendedName>
</protein>
<keyword evidence="1" id="KW-0812">Transmembrane</keyword>
<proteinExistence type="predicted"/>
<dbReference type="PANTHER" id="PTHR34203">
    <property type="entry name" value="METHYLTRANSFERASE, FKBM FAMILY PROTEIN"/>
    <property type="match status" value="1"/>
</dbReference>
<evidence type="ECO:0000313" key="3">
    <source>
        <dbReference type="EMBL" id="CAD9470973.1"/>
    </source>
</evidence>
<dbReference type="SUPFAM" id="SSF53335">
    <property type="entry name" value="S-adenosyl-L-methionine-dependent methyltransferases"/>
    <property type="match status" value="1"/>
</dbReference>
<feature type="transmembrane region" description="Helical" evidence="1">
    <location>
        <begin position="21"/>
        <end position="43"/>
    </location>
</feature>
<dbReference type="InterPro" id="IPR006342">
    <property type="entry name" value="FkbM_mtfrase"/>
</dbReference>
<name>A0A7S2E2E6_9STRA</name>
<feature type="domain" description="Methyltransferase FkbM" evidence="2">
    <location>
        <begin position="234"/>
        <end position="294"/>
    </location>
</feature>
<organism evidence="3">
    <name type="scientific">Helicotheca tamesis</name>
    <dbReference type="NCBI Taxonomy" id="374047"/>
    <lineage>
        <taxon>Eukaryota</taxon>
        <taxon>Sar</taxon>
        <taxon>Stramenopiles</taxon>
        <taxon>Ochrophyta</taxon>
        <taxon>Bacillariophyta</taxon>
        <taxon>Mediophyceae</taxon>
        <taxon>Lithodesmiophycidae</taxon>
        <taxon>Lithodesmiales</taxon>
        <taxon>Lithodesmiaceae</taxon>
        <taxon>Helicotheca</taxon>
    </lineage>
</organism>
<gene>
    <name evidence="3" type="ORF">HTAM1171_LOCUS1273</name>
</gene>
<dbReference type="PANTHER" id="PTHR34203:SF15">
    <property type="entry name" value="SLL1173 PROTEIN"/>
    <property type="match status" value="1"/>
</dbReference>
<accession>A0A7S2E2E6</accession>
<sequence>MAQRQFNLSARNKHGASRSGLRKAVITLAAAVAFLFIPFHAILYHSVFGDIEEEKQLRATISTVKVDPVDYHVDVECRNLPKIRPSGVFFVDPAIESHESPKEIEPSFHVGSKMKGVSFHMGGDVPHFKLIKELMEEQQRGQDEIAFDIGANQGFFTYFLATLGMQVNSFEIDGDMFRSLQHGTIFNPKDVADRTNLYSMGLSSKVSRFGQSGGTYEGFLRGNDKGPILAVTFDCLAHHLDQDLSKGIAFVKIDVEGFEIAVLQGSHNSLLQHKIGGLIMEVGPKRWDRAQVDHVTGVEEMKRLASRFATSHLIVRGEGAGFAETCPQSLAETKLSDNNPRKLDHVFIHKVLPNEWEPLLEEMRKNDYDCNFWYTNN</sequence>